<comment type="caution">
    <text evidence="2">The sequence shown here is derived from an EMBL/GenBank/DDBJ whole genome shotgun (WGS) entry which is preliminary data.</text>
</comment>
<organism evidence="2 3">
    <name type="scientific">Pseudoalteromonas spongiae</name>
    <dbReference type="NCBI Taxonomy" id="298657"/>
    <lineage>
        <taxon>Bacteria</taxon>
        <taxon>Pseudomonadati</taxon>
        <taxon>Pseudomonadota</taxon>
        <taxon>Gammaproteobacteria</taxon>
        <taxon>Alteromonadales</taxon>
        <taxon>Pseudoalteromonadaceae</taxon>
        <taxon>Pseudoalteromonas</taxon>
    </lineage>
</organism>
<dbReference type="EMBL" id="JBAWKS010000001">
    <property type="protein sequence ID" value="MEI4548240.1"/>
    <property type="molecule type" value="Genomic_DNA"/>
</dbReference>
<evidence type="ECO:0000313" key="3">
    <source>
        <dbReference type="Proteomes" id="UP001382455"/>
    </source>
</evidence>
<keyword evidence="1" id="KW-0732">Signal</keyword>
<accession>A0ABU8EMR4</accession>
<dbReference type="Proteomes" id="UP001382455">
    <property type="component" value="Unassembled WGS sequence"/>
</dbReference>
<evidence type="ECO:0008006" key="4">
    <source>
        <dbReference type="Google" id="ProtNLM"/>
    </source>
</evidence>
<evidence type="ECO:0000256" key="1">
    <source>
        <dbReference type="SAM" id="SignalP"/>
    </source>
</evidence>
<feature type="chain" id="PRO_5046198256" description="YgdI/YgdR family lipoprotein" evidence="1">
    <location>
        <begin position="22"/>
        <end position="76"/>
    </location>
</feature>
<reference evidence="2 3" key="1">
    <citation type="submission" date="2023-12" db="EMBL/GenBank/DDBJ databases">
        <title>Friends and Foes: Symbiotic and Algicidal bacterial influence on Karenia brevis blooms.</title>
        <authorList>
            <person name="Fei C."/>
            <person name="Mohamed A.R."/>
            <person name="Booker A."/>
            <person name="Arshad M."/>
            <person name="Klass S."/>
            <person name="Ahn S."/>
            <person name="Gilbert P.M."/>
            <person name="Heil C.A."/>
            <person name="Martinez J.M."/>
            <person name="Amin S.A."/>
        </authorList>
    </citation>
    <scope>NUCLEOTIDE SEQUENCE [LARGE SCALE GENOMIC DNA]</scope>
    <source>
        <strain evidence="2 3">CE15</strain>
    </source>
</reference>
<feature type="signal peptide" evidence="1">
    <location>
        <begin position="1"/>
        <end position="21"/>
    </location>
</feature>
<protein>
    <recommendedName>
        <fullName evidence="4">YgdI/YgdR family lipoprotein</fullName>
    </recommendedName>
</protein>
<gene>
    <name evidence="2" type="ORF">WAE96_00765</name>
</gene>
<evidence type="ECO:0000313" key="2">
    <source>
        <dbReference type="EMBL" id="MEI4548240.1"/>
    </source>
</evidence>
<sequence>MKKLISIALGLSALTLAGCNATMDVTYTPITELETHTDWEIDTATGSWKVVESTVYISAEEKQHELPKQYDRFSNN</sequence>
<dbReference type="RefSeq" id="WP_054980505.1">
    <property type="nucleotide sequence ID" value="NZ_CP023398.1"/>
</dbReference>
<proteinExistence type="predicted"/>
<name>A0ABU8EMR4_9GAMM</name>
<dbReference type="PROSITE" id="PS51257">
    <property type="entry name" value="PROKAR_LIPOPROTEIN"/>
    <property type="match status" value="1"/>
</dbReference>
<keyword evidence="3" id="KW-1185">Reference proteome</keyword>